<dbReference type="InterPro" id="IPR000031">
    <property type="entry name" value="PurE_dom"/>
</dbReference>
<comment type="pathway">
    <text evidence="3 4">Purine metabolism; IMP biosynthesis via de novo pathway; 5-amino-1-(5-phospho-D-ribosyl)imidazole-4-carboxylate from 5-amino-1-(5-phospho-D-ribosyl)imidazole (N5-CAIR route): step 2/2.</text>
</comment>
<feature type="binding site" evidence="3 5">
    <location>
        <position position="12"/>
    </location>
    <ligand>
        <name>substrate</name>
    </ligand>
</feature>
<comment type="caution">
    <text evidence="7">The sequence shown here is derived from an EMBL/GenBank/DDBJ whole genome shotgun (WGS) entry which is preliminary data.</text>
</comment>
<keyword evidence="7" id="KW-0456">Lyase</keyword>
<reference evidence="7 8" key="1">
    <citation type="submission" date="2019-03" db="EMBL/GenBank/DDBJ databases">
        <title>Metabolic potential of uncultured bacteria and archaea associated with petroleum seepage in deep-sea sediments.</title>
        <authorList>
            <person name="Dong X."/>
            <person name="Hubert C."/>
        </authorList>
    </citation>
    <scope>NUCLEOTIDE SEQUENCE [LARGE SCALE GENOMIC DNA]</scope>
    <source>
        <strain evidence="7">E44_bin18</strain>
    </source>
</reference>
<dbReference type="InterPro" id="IPR033747">
    <property type="entry name" value="PurE_ClassI"/>
</dbReference>
<accession>A0A523UX98</accession>
<comment type="function">
    <text evidence="3 4">Catalyzes the conversion of N5-carboxyaminoimidazole ribonucleotide (N5-CAIR) to 4-carboxy-5-aminoimidazole ribonucleotide (CAIR).</text>
</comment>
<dbReference type="GO" id="GO:0016829">
    <property type="term" value="F:lyase activity"/>
    <property type="evidence" value="ECO:0007669"/>
    <property type="project" value="UniProtKB-KW"/>
</dbReference>
<dbReference type="AlphaFoldDB" id="A0A523UX98"/>
<comment type="catalytic activity">
    <reaction evidence="3 4">
        <text>5-carboxyamino-1-(5-phospho-D-ribosyl)imidazole + H(+) = 5-amino-1-(5-phospho-D-ribosyl)imidazole-4-carboxylate</text>
        <dbReference type="Rhea" id="RHEA:13193"/>
        <dbReference type="ChEBI" id="CHEBI:15378"/>
        <dbReference type="ChEBI" id="CHEBI:58730"/>
        <dbReference type="ChEBI" id="CHEBI:77657"/>
        <dbReference type="EC" id="5.4.99.18"/>
    </reaction>
</comment>
<dbReference type="PANTHER" id="PTHR23046:SF2">
    <property type="entry name" value="PHOSPHORIBOSYLAMINOIMIDAZOLE CARBOXYLASE"/>
    <property type="match status" value="1"/>
</dbReference>
<name>A0A523UX98_UNCT6</name>
<feature type="domain" description="PurE" evidence="6">
    <location>
        <begin position="4"/>
        <end position="146"/>
    </location>
</feature>
<evidence type="ECO:0000256" key="3">
    <source>
        <dbReference type="HAMAP-Rule" id="MF_01929"/>
    </source>
</evidence>
<organism evidence="7 8">
    <name type="scientific">candidate division TA06 bacterium</name>
    <dbReference type="NCBI Taxonomy" id="2250710"/>
    <lineage>
        <taxon>Bacteria</taxon>
        <taxon>Bacteria division TA06</taxon>
    </lineage>
</organism>
<evidence type="ECO:0000256" key="1">
    <source>
        <dbReference type="ARBA" id="ARBA00022755"/>
    </source>
</evidence>
<comment type="similarity">
    <text evidence="3">Belongs to the AIR carboxylase family. Class I subfamily.</text>
</comment>
<dbReference type="EC" id="5.4.99.18" evidence="3 4"/>
<dbReference type="Proteomes" id="UP000315525">
    <property type="component" value="Unassembled WGS sequence"/>
</dbReference>
<dbReference type="UniPathway" id="UPA00074">
    <property type="reaction ID" value="UER00943"/>
</dbReference>
<dbReference type="Gene3D" id="3.40.50.1970">
    <property type="match status" value="1"/>
</dbReference>
<keyword evidence="1 3" id="KW-0658">Purine biosynthesis</keyword>
<dbReference type="SUPFAM" id="SSF52255">
    <property type="entry name" value="N5-CAIR mutase (phosphoribosylaminoimidazole carboxylase, PurE)"/>
    <property type="match status" value="1"/>
</dbReference>
<dbReference type="HAMAP" id="MF_01929">
    <property type="entry name" value="PurE_classI"/>
    <property type="match status" value="1"/>
</dbReference>
<evidence type="ECO:0000259" key="6">
    <source>
        <dbReference type="SMART" id="SM01001"/>
    </source>
</evidence>
<dbReference type="EMBL" id="SOJN01000030">
    <property type="protein sequence ID" value="TET47168.1"/>
    <property type="molecule type" value="Genomic_DNA"/>
</dbReference>
<dbReference type="NCBIfam" id="TIGR01162">
    <property type="entry name" value="purE"/>
    <property type="match status" value="1"/>
</dbReference>
<dbReference type="InterPro" id="IPR024694">
    <property type="entry name" value="PurE_prokaryotes"/>
</dbReference>
<dbReference type="PANTHER" id="PTHR23046">
    <property type="entry name" value="PHOSPHORIBOSYLAMINOIMIDAZOLE CARBOXYLASE CATALYTIC SUBUNIT"/>
    <property type="match status" value="1"/>
</dbReference>
<keyword evidence="2 3" id="KW-0413">Isomerase</keyword>
<dbReference type="SMART" id="SM01001">
    <property type="entry name" value="AIRC"/>
    <property type="match status" value="1"/>
</dbReference>
<evidence type="ECO:0000256" key="5">
    <source>
        <dbReference type="PIRSR" id="PIRSR001338-1"/>
    </source>
</evidence>
<feature type="binding site" evidence="3 5">
    <location>
        <position position="42"/>
    </location>
    <ligand>
        <name>substrate</name>
    </ligand>
</feature>
<evidence type="ECO:0000256" key="4">
    <source>
        <dbReference type="PIRNR" id="PIRNR001338"/>
    </source>
</evidence>
<evidence type="ECO:0000313" key="7">
    <source>
        <dbReference type="EMBL" id="TET47168.1"/>
    </source>
</evidence>
<sequence length="150" mass="15857">MSKPVVGIIMGSKSDAEVMRECEKALEEFKIPFETIVSSAHRNPAKTRRYASGAKKRGIKVIIAGAGYAAHLPGFIASHTDLPVVGVPIPSSPFHGVDSLLSMVQMPKGVPVATMGLGKSGARNAAIFAKQILALGNVRGAKAKKKPRKR</sequence>
<evidence type="ECO:0000313" key="8">
    <source>
        <dbReference type="Proteomes" id="UP000315525"/>
    </source>
</evidence>
<proteinExistence type="inferred from homology"/>
<dbReference type="Pfam" id="PF00731">
    <property type="entry name" value="AIRC"/>
    <property type="match status" value="1"/>
</dbReference>
<dbReference type="GO" id="GO:0006189">
    <property type="term" value="P:'de novo' IMP biosynthetic process"/>
    <property type="evidence" value="ECO:0007669"/>
    <property type="project" value="UniProtKB-UniRule"/>
</dbReference>
<dbReference type="PIRSF" id="PIRSF001338">
    <property type="entry name" value="AIR_carboxylase"/>
    <property type="match status" value="1"/>
</dbReference>
<gene>
    <name evidence="3 7" type="primary">purE</name>
    <name evidence="7" type="ORF">E3J62_02175</name>
</gene>
<evidence type="ECO:0000256" key="2">
    <source>
        <dbReference type="ARBA" id="ARBA00023235"/>
    </source>
</evidence>
<protein>
    <recommendedName>
        <fullName evidence="3 4">N5-carboxyaminoimidazole ribonucleotide mutase</fullName>
        <shortName evidence="3 4">N5-CAIR mutase</shortName>
        <ecNumber evidence="3 4">5.4.99.18</ecNumber>
    </recommendedName>
    <alternativeName>
        <fullName evidence="3">5-(carboxyamino)imidazole ribonucleotide mutase</fullName>
    </alternativeName>
</protein>
<dbReference type="GO" id="GO:0034023">
    <property type="term" value="F:5-(carboxyamino)imidazole ribonucleotide mutase activity"/>
    <property type="evidence" value="ECO:0007669"/>
    <property type="project" value="UniProtKB-UniRule"/>
</dbReference>
<feature type="binding site" evidence="3 5">
    <location>
        <position position="15"/>
    </location>
    <ligand>
        <name>substrate</name>
    </ligand>
</feature>